<evidence type="ECO:0000313" key="2">
    <source>
        <dbReference type="Proteomes" id="UP000045706"/>
    </source>
</evidence>
<organism evidence="1 2">
    <name type="scientific">Verticillium longisporum</name>
    <name type="common">Verticillium dahliae var. longisporum</name>
    <dbReference type="NCBI Taxonomy" id="100787"/>
    <lineage>
        <taxon>Eukaryota</taxon>
        <taxon>Fungi</taxon>
        <taxon>Dikarya</taxon>
        <taxon>Ascomycota</taxon>
        <taxon>Pezizomycotina</taxon>
        <taxon>Sordariomycetes</taxon>
        <taxon>Hypocreomycetidae</taxon>
        <taxon>Glomerellales</taxon>
        <taxon>Plectosphaerellaceae</taxon>
        <taxon>Verticillium</taxon>
    </lineage>
</organism>
<evidence type="ECO:0000313" key="1">
    <source>
        <dbReference type="EMBL" id="CRK05886.1"/>
    </source>
</evidence>
<proteinExistence type="predicted"/>
<dbReference type="AlphaFoldDB" id="A0A0G4KKS8"/>
<gene>
    <name evidence="1" type="ORF">BN1723_001644</name>
</gene>
<name>A0A0G4KKS8_VERLO</name>
<reference evidence="2" key="1">
    <citation type="submission" date="2015-05" db="EMBL/GenBank/DDBJ databases">
        <authorList>
            <person name="Fogelqvist Johan"/>
        </authorList>
    </citation>
    <scope>NUCLEOTIDE SEQUENCE [LARGE SCALE GENOMIC DNA]</scope>
</reference>
<accession>A0A0G4KKS8</accession>
<feature type="non-terminal residue" evidence="1">
    <location>
        <position position="1"/>
    </location>
</feature>
<dbReference type="EMBL" id="CVQI01001113">
    <property type="protein sequence ID" value="CRK05886.1"/>
    <property type="molecule type" value="Genomic_DNA"/>
</dbReference>
<protein>
    <submittedName>
        <fullName evidence="1">Uncharacterized protein</fullName>
    </submittedName>
</protein>
<dbReference type="Proteomes" id="UP000045706">
    <property type="component" value="Unassembled WGS sequence"/>
</dbReference>
<sequence>WLAKLSIQELGPSYPFPKQTYESS</sequence>